<dbReference type="PANTHER" id="PTHR45846">
    <property type="entry name" value="TRNA-DIHYDROURIDINE(47) SYNTHASE [NAD(P)(+)]-LIKE"/>
    <property type="match status" value="1"/>
</dbReference>
<accession>A0A366IAZ0</accession>
<dbReference type="GO" id="GO:0017150">
    <property type="term" value="F:tRNA dihydrouridine synthase activity"/>
    <property type="evidence" value="ECO:0007669"/>
    <property type="project" value="InterPro"/>
</dbReference>
<dbReference type="OrthoDB" id="9764501at2"/>
<keyword evidence="3" id="KW-0820">tRNA-binding</keyword>
<keyword evidence="17" id="KW-1185">Reference proteome</keyword>
<protein>
    <recommendedName>
        <fullName evidence="12">tRNA-dihydrouridine synthase</fullName>
        <ecNumber evidence="12">1.3.1.-</ecNumber>
    </recommendedName>
</protein>
<dbReference type="EC" id="1.3.1.-" evidence="12"/>
<dbReference type="Proteomes" id="UP000253490">
    <property type="component" value="Unassembled WGS sequence"/>
</dbReference>
<evidence type="ECO:0000256" key="13">
    <source>
        <dbReference type="PIRSR" id="PIRSR006621-1"/>
    </source>
</evidence>
<dbReference type="GO" id="GO:0050660">
    <property type="term" value="F:flavin adenine dinucleotide binding"/>
    <property type="evidence" value="ECO:0007669"/>
    <property type="project" value="InterPro"/>
</dbReference>
<dbReference type="InterPro" id="IPR013785">
    <property type="entry name" value="Aldolase_TIM"/>
</dbReference>
<dbReference type="CDD" id="cd02801">
    <property type="entry name" value="DUS_like_FMN"/>
    <property type="match status" value="1"/>
</dbReference>
<evidence type="ECO:0000256" key="7">
    <source>
        <dbReference type="ARBA" id="ARBA00022857"/>
    </source>
</evidence>
<evidence type="ECO:0000256" key="8">
    <source>
        <dbReference type="ARBA" id="ARBA00022884"/>
    </source>
</evidence>
<dbReference type="RefSeq" id="WP_113920045.1">
    <property type="nucleotide sequence ID" value="NZ_QNRX01000004.1"/>
</dbReference>
<evidence type="ECO:0000313" key="17">
    <source>
        <dbReference type="Proteomes" id="UP000253490"/>
    </source>
</evidence>
<evidence type="ECO:0000256" key="12">
    <source>
        <dbReference type="PIRNR" id="PIRNR006621"/>
    </source>
</evidence>
<dbReference type="Pfam" id="PF01207">
    <property type="entry name" value="Dus"/>
    <property type="match status" value="1"/>
</dbReference>
<comment type="caution">
    <text evidence="16">The sequence shown here is derived from an EMBL/GenBank/DDBJ whole genome shotgun (WGS) entry which is preliminary data.</text>
</comment>
<evidence type="ECO:0000256" key="4">
    <source>
        <dbReference type="ARBA" id="ARBA00022630"/>
    </source>
</evidence>
<dbReference type="SUPFAM" id="SSF51395">
    <property type="entry name" value="FMN-linked oxidoreductases"/>
    <property type="match status" value="1"/>
</dbReference>
<dbReference type="GO" id="GO:0000049">
    <property type="term" value="F:tRNA binding"/>
    <property type="evidence" value="ECO:0007669"/>
    <property type="project" value="UniProtKB-KW"/>
</dbReference>
<evidence type="ECO:0000313" key="16">
    <source>
        <dbReference type="EMBL" id="RBP67485.1"/>
    </source>
</evidence>
<evidence type="ECO:0000256" key="3">
    <source>
        <dbReference type="ARBA" id="ARBA00022555"/>
    </source>
</evidence>
<comment type="catalytic activity">
    <reaction evidence="10">
        <text>a 5,6-dihydrouridine in tRNA + NADP(+) = a uridine in tRNA + NADPH + H(+)</text>
        <dbReference type="Rhea" id="RHEA:23624"/>
        <dbReference type="Rhea" id="RHEA-COMP:13339"/>
        <dbReference type="Rhea" id="RHEA-COMP:13887"/>
        <dbReference type="ChEBI" id="CHEBI:15378"/>
        <dbReference type="ChEBI" id="CHEBI:57783"/>
        <dbReference type="ChEBI" id="CHEBI:58349"/>
        <dbReference type="ChEBI" id="CHEBI:65315"/>
        <dbReference type="ChEBI" id="CHEBI:74443"/>
    </reaction>
</comment>
<evidence type="ECO:0000256" key="2">
    <source>
        <dbReference type="ARBA" id="ARBA00002790"/>
    </source>
</evidence>
<dbReference type="InterPro" id="IPR018517">
    <property type="entry name" value="tRNA_hU_synthase_CS"/>
</dbReference>
<keyword evidence="8" id="KW-0694">RNA-binding</keyword>
<dbReference type="EMBL" id="QNRX01000004">
    <property type="protein sequence ID" value="RBP67485.1"/>
    <property type="molecule type" value="Genomic_DNA"/>
</dbReference>
<dbReference type="NCBIfam" id="TIGR00737">
    <property type="entry name" value="nifR3_yhdG"/>
    <property type="match status" value="1"/>
</dbReference>
<dbReference type="PANTHER" id="PTHR45846:SF1">
    <property type="entry name" value="TRNA-DIHYDROURIDINE(47) SYNTHASE [NAD(P)(+)]-LIKE"/>
    <property type="match status" value="1"/>
</dbReference>
<evidence type="ECO:0000256" key="1">
    <source>
        <dbReference type="ARBA" id="ARBA00001917"/>
    </source>
</evidence>
<evidence type="ECO:0000256" key="11">
    <source>
        <dbReference type="ARBA" id="ARBA00048802"/>
    </source>
</evidence>
<proteinExistence type="inferred from homology"/>
<feature type="active site" description="Proton donor" evidence="13">
    <location>
        <position position="101"/>
    </location>
</feature>
<feature type="binding site" evidence="14">
    <location>
        <position position="170"/>
    </location>
    <ligand>
        <name>FMN</name>
        <dbReference type="ChEBI" id="CHEBI:58210"/>
    </ligand>
</feature>
<dbReference type="PIRSF" id="PIRSF006621">
    <property type="entry name" value="Dus"/>
    <property type="match status" value="1"/>
</dbReference>
<feature type="binding site" evidence="14">
    <location>
        <begin position="16"/>
        <end position="18"/>
    </location>
    <ligand>
        <name>FMN</name>
        <dbReference type="ChEBI" id="CHEBI:58210"/>
    </ligand>
</feature>
<dbReference type="InterPro" id="IPR035587">
    <property type="entry name" value="DUS-like_FMN-bd"/>
</dbReference>
<keyword evidence="6 12" id="KW-0819">tRNA processing</keyword>
<reference evidence="16 17" key="1">
    <citation type="submission" date="2018-06" db="EMBL/GenBank/DDBJ databases">
        <title>Genomic Encyclopedia of Type Strains, Phase IV (KMG-IV): sequencing the most valuable type-strain genomes for metagenomic binning, comparative biology and taxonomic classification.</title>
        <authorList>
            <person name="Goeker M."/>
        </authorList>
    </citation>
    <scope>NUCLEOTIDE SEQUENCE [LARGE SCALE GENOMIC DNA]</scope>
    <source>
        <strain evidence="16 17">DSM 22112</strain>
    </source>
</reference>
<organism evidence="16 17">
    <name type="scientific">Alkalibaculum bacchi</name>
    <dbReference type="NCBI Taxonomy" id="645887"/>
    <lineage>
        <taxon>Bacteria</taxon>
        <taxon>Bacillati</taxon>
        <taxon>Bacillota</taxon>
        <taxon>Clostridia</taxon>
        <taxon>Eubacteriales</taxon>
        <taxon>Eubacteriaceae</taxon>
        <taxon>Alkalibaculum</taxon>
    </lineage>
</organism>
<comment type="catalytic activity">
    <reaction evidence="11">
        <text>a 5,6-dihydrouridine in tRNA + NAD(+) = a uridine in tRNA + NADH + H(+)</text>
        <dbReference type="Rhea" id="RHEA:54452"/>
        <dbReference type="Rhea" id="RHEA-COMP:13339"/>
        <dbReference type="Rhea" id="RHEA-COMP:13887"/>
        <dbReference type="ChEBI" id="CHEBI:15378"/>
        <dbReference type="ChEBI" id="CHEBI:57540"/>
        <dbReference type="ChEBI" id="CHEBI:57945"/>
        <dbReference type="ChEBI" id="CHEBI:65315"/>
        <dbReference type="ChEBI" id="CHEBI:74443"/>
    </reaction>
</comment>
<evidence type="ECO:0000256" key="9">
    <source>
        <dbReference type="ARBA" id="ARBA00023002"/>
    </source>
</evidence>
<evidence type="ECO:0000256" key="10">
    <source>
        <dbReference type="ARBA" id="ARBA00048205"/>
    </source>
</evidence>
<keyword evidence="14" id="KW-0547">Nucleotide-binding</keyword>
<feature type="domain" description="DUS-like FMN-binding" evidence="15">
    <location>
        <begin position="13"/>
        <end position="309"/>
    </location>
</feature>
<keyword evidence="7" id="KW-0521">NADP</keyword>
<comment type="function">
    <text evidence="2 12">Catalyzes the synthesis of 5,6-dihydrouridine (D), a modified base found in the D-loop of most tRNAs, via the reduction of the C5-C6 double bond in target uridines.</text>
</comment>
<dbReference type="InterPro" id="IPR004652">
    <property type="entry name" value="DusB-like"/>
</dbReference>
<feature type="binding site" evidence="14">
    <location>
        <position position="140"/>
    </location>
    <ligand>
        <name>FMN</name>
        <dbReference type="ChEBI" id="CHEBI:58210"/>
    </ligand>
</feature>
<dbReference type="Gene3D" id="1.10.1200.80">
    <property type="entry name" value="Putative flavin oxidoreducatase, domain 2"/>
    <property type="match status" value="1"/>
</dbReference>
<keyword evidence="4 12" id="KW-0285">Flavoprotein</keyword>
<dbReference type="AlphaFoldDB" id="A0A366IAZ0"/>
<keyword evidence="9 12" id="KW-0560">Oxidoreductase</keyword>
<comment type="similarity">
    <text evidence="12">Belongs to the dus family.</text>
</comment>
<evidence type="ECO:0000256" key="14">
    <source>
        <dbReference type="PIRSR" id="PIRSR006621-2"/>
    </source>
</evidence>
<keyword evidence="5 12" id="KW-0288">FMN</keyword>
<gene>
    <name evidence="16" type="ORF">DES36_104193</name>
</gene>
<feature type="binding site" evidence="14">
    <location>
        <begin position="225"/>
        <end position="226"/>
    </location>
    <ligand>
        <name>FMN</name>
        <dbReference type="ChEBI" id="CHEBI:58210"/>
    </ligand>
</feature>
<dbReference type="InterPro" id="IPR024036">
    <property type="entry name" value="tRNA-dHydroUridine_Synthase_C"/>
</dbReference>
<name>A0A366IAZ0_9FIRM</name>
<evidence type="ECO:0000259" key="15">
    <source>
        <dbReference type="Pfam" id="PF01207"/>
    </source>
</evidence>
<feature type="binding site" evidence="14">
    <location>
        <position position="70"/>
    </location>
    <ligand>
        <name>FMN</name>
        <dbReference type="ChEBI" id="CHEBI:58210"/>
    </ligand>
</feature>
<evidence type="ECO:0000256" key="5">
    <source>
        <dbReference type="ARBA" id="ARBA00022643"/>
    </source>
</evidence>
<dbReference type="PROSITE" id="PS01136">
    <property type="entry name" value="UPF0034"/>
    <property type="match status" value="1"/>
</dbReference>
<sequence>MKIGDLELDNKYILAPMAGVTDLPFRLLCKEQGCSLMYTEMISAKGLYYGDKKTRSLIETLDEEKPIGIQIFGSDPKIMAKVVKEQINDMNFALVDINAGCPAPKIVKNGDGSALMKNPELLGEIVYAVAKESRIPVTVKIRSGWDDAHINAVEVAKIIEEAGANAVTVHGRTREQFYSGKSNWDIIKRVKEQLQIPVIGNGDVKSYKSAISLLDSTKCDGIMIGRGSLGNPWIFSMLINQSEKCPKPQEKIQTAIRHMEMLLEIKPEKVVMGEIRKHIGWYTKGLQGSAEIRNQINQTLSSVEVKDLLINYMKLTEI</sequence>
<dbReference type="Gene3D" id="3.20.20.70">
    <property type="entry name" value="Aldolase class I"/>
    <property type="match status" value="1"/>
</dbReference>
<comment type="cofactor">
    <cofactor evidence="1 12 14">
        <name>FMN</name>
        <dbReference type="ChEBI" id="CHEBI:58210"/>
    </cofactor>
</comment>
<evidence type="ECO:0000256" key="6">
    <source>
        <dbReference type="ARBA" id="ARBA00022694"/>
    </source>
</evidence>
<dbReference type="InterPro" id="IPR001269">
    <property type="entry name" value="DUS_fam"/>
</dbReference>